<dbReference type="Proteomes" id="UP000179807">
    <property type="component" value="Unassembled WGS sequence"/>
</dbReference>
<accession>A0A1J4JQ46</accession>
<dbReference type="GO" id="GO:0004843">
    <property type="term" value="F:cysteine-type deubiquitinase activity"/>
    <property type="evidence" value="ECO:0007669"/>
    <property type="project" value="InterPro"/>
</dbReference>
<dbReference type="InterPro" id="IPR016024">
    <property type="entry name" value="ARM-type_fold"/>
</dbReference>
<dbReference type="InterPro" id="IPR001394">
    <property type="entry name" value="Peptidase_C19_UCH"/>
</dbReference>
<dbReference type="InterPro" id="IPR028889">
    <property type="entry name" value="USP"/>
</dbReference>
<dbReference type="InterPro" id="IPR018200">
    <property type="entry name" value="USP_CS"/>
</dbReference>
<dbReference type="InterPro" id="IPR038765">
    <property type="entry name" value="Papain-like_cys_pep_sf"/>
</dbReference>
<dbReference type="InterPro" id="IPR011989">
    <property type="entry name" value="ARM-like"/>
</dbReference>
<evidence type="ECO:0000313" key="5">
    <source>
        <dbReference type="Proteomes" id="UP000179807"/>
    </source>
</evidence>
<feature type="compositionally biased region" description="Polar residues" evidence="1">
    <location>
        <begin position="795"/>
        <end position="806"/>
    </location>
</feature>
<dbReference type="PROSITE" id="PS50235">
    <property type="entry name" value="USP_3"/>
    <property type="match status" value="1"/>
</dbReference>
<dbReference type="GO" id="GO:0016579">
    <property type="term" value="P:protein deubiquitination"/>
    <property type="evidence" value="ECO:0007669"/>
    <property type="project" value="InterPro"/>
</dbReference>
<gene>
    <name evidence="4" type="ORF">TRFO_32346</name>
</gene>
<evidence type="ECO:0000313" key="4">
    <source>
        <dbReference type="EMBL" id="OHT00874.1"/>
    </source>
</evidence>
<dbReference type="PANTHER" id="PTHR24006">
    <property type="entry name" value="UBIQUITIN CARBOXYL-TERMINAL HYDROLASE"/>
    <property type="match status" value="1"/>
</dbReference>
<dbReference type="PROSITE" id="PS00972">
    <property type="entry name" value="USP_1"/>
    <property type="match status" value="1"/>
</dbReference>
<dbReference type="PANTHER" id="PTHR24006:SF827">
    <property type="entry name" value="UBIQUITIN CARBOXYL-TERMINAL HYDROLASE 34"/>
    <property type="match status" value="1"/>
</dbReference>
<organism evidence="4 5">
    <name type="scientific">Tritrichomonas foetus</name>
    <dbReference type="NCBI Taxonomy" id="1144522"/>
    <lineage>
        <taxon>Eukaryota</taxon>
        <taxon>Metamonada</taxon>
        <taxon>Parabasalia</taxon>
        <taxon>Tritrichomonadida</taxon>
        <taxon>Tritrichomonadidae</taxon>
        <taxon>Tritrichomonas</taxon>
    </lineage>
</organism>
<name>A0A1J4JQ46_9EUKA</name>
<feature type="domain" description="USP" evidence="3">
    <location>
        <begin position="1149"/>
        <end position="1436"/>
    </location>
</feature>
<dbReference type="Gene3D" id="1.25.10.10">
    <property type="entry name" value="Leucine-rich Repeat Variant"/>
    <property type="match status" value="1"/>
</dbReference>
<comment type="caution">
    <text evidence="4">The sequence shown here is derived from an EMBL/GenBank/DDBJ whole genome shotgun (WGS) entry which is preliminary data.</text>
</comment>
<dbReference type="RefSeq" id="XP_068354010.1">
    <property type="nucleotide sequence ID" value="XM_068508442.1"/>
</dbReference>
<keyword evidence="2" id="KW-0732">Signal</keyword>
<dbReference type="SUPFAM" id="SSF54001">
    <property type="entry name" value="Cysteine proteinases"/>
    <property type="match status" value="1"/>
</dbReference>
<dbReference type="OrthoDB" id="289038at2759"/>
<dbReference type="EMBL" id="MLAK01000935">
    <property type="protein sequence ID" value="OHT00874.1"/>
    <property type="molecule type" value="Genomic_DNA"/>
</dbReference>
<feature type="chain" id="PRO_5013108550" description="USP domain-containing protein" evidence="2">
    <location>
        <begin position="28"/>
        <end position="1684"/>
    </location>
</feature>
<evidence type="ECO:0000256" key="1">
    <source>
        <dbReference type="SAM" id="MobiDB-lite"/>
    </source>
</evidence>
<dbReference type="GO" id="GO:0005634">
    <property type="term" value="C:nucleus"/>
    <property type="evidence" value="ECO:0007669"/>
    <property type="project" value="TreeGrafter"/>
</dbReference>
<reference evidence="4" key="1">
    <citation type="submission" date="2016-10" db="EMBL/GenBank/DDBJ databases">
        <authorList>
            <person name="Benchimol M."/>
            <person name="Almeida L.G."/>
            <person name="Vasconcelos A.T."/>
            <person name="Perreira-Neves A."/>
            <person name="Rosa I.A."/>
            <person name="Tasca T."/>
            <person name="Bogo M.R."/>
            <person name="de Souza W."/>
        </authorList>
    </citation>
    <scope>NUCLEOTIDE SEQUENCE [LARGE SCALE GENOMIC DNA]</scope>
    <source>
        <strain evidence="4">K</strain>
    </source>
</reference>
<feature type="region of interest" description="Disordered" evidence="1">
    <location>
        <begin position="795"/>
        <end position="821"/>
    </location>
</feature>
<protein>
    <recommendedName>
        <fullName evidence="3">USP domain-containing protein</fullName>
    </recommendedName>
</protein>
<dbReference type="VEuPathDB" id="TrichDB:TRFO_32346"/>
<dbReference type="SUPFAM" id="SSF48371">
    <property type="entry name" value="ARM repeat"/>
    <property type="match status" value="1"/>
</dbReference>
<evidence type="ECO:0000256" key="2">
    <source>
        <dbReference type="SAM" id="SignalP"/>
    </source>
</evidence>
<dbReference type="Gene3D" id="3.90.70.10">
    <property type="entry name" value="Cysteine proteinases"/>
    <property type="match status" value="1"/>
</dbReference>
<keyword evidence="5" id="KW-1185">Reference proteome</keyword>
<dbReference type="GeneID" id="94843146"/>
<feature type="signal peptide" evidence="2">
    <location>
        <begin position="1"/>
        <end position="27"/>
    </location>
</feature>
<dbReference type="Pfam" id="PF00443">
    <property type="entry name" value="UCH"/>
    <property type="match status" value="1"/>
</dbReference>
<proteinExistence type="predicted"/>
<dbReference type="InterPro" id="IPR050164">
    <property type="entry name" value="Peptidase_C19"/>
</dbReference>
<dbReference type="PROSITE" id="PS00973">
    <property type="entry name" value="USP_2"/>
    <property type="match status" value="1"/>
</dbReference>
<sequence length="1684" mass="197228">MPFFRQNFLRLKFKLFFFMNGVLQAFSEWCDNFPDKIDVMKPDFLSNLLYFEQVLDYYRNAFILCDPYQQLTEKFATFTIPNTFVNLLKLPKLSQDIYQKVIFILGKIIDLIGKLIVKNIIFYKDFIKICGLITFDNNQKFMKENPQAKNDIIKLIYQNPYQELSIWASQLPALDWYSFDFILSYIFYCFSDNLEFLMSGIDVFKVLFNSLIVKTIENPKLIDQTYIPDSLPILCVIYSLKFGDFLSFSNLVKLLIKLFITNKYNSIGLFAIRNLNRFDFNSFSQEKKEFYCQSLSCINIFDYIFDEGILQQTKSEISSLPIKMTYSQLINYCQKIKNLKSINEYVNSIPSIISCFKFFNNQEQSKVFKSLLNSENLDNLYSSYILVKLLEISKAEKGDPLYDDCFYFLMKSPENSVAIFGLTFSKTLSLIVLDFIIRNSEKSQINLFIQKFVYSNRENLKNIDETIVHPMLVKGDVISFINYMTFVIYCSFTINSEVIQDIWNFCQTDSKLLENIAKALIVRGMKLFSEDGKMKLYNLFKNFDFENASDDLIILIVYFSIVDGLQKHTVVYKNLQEKRLIAIPTLFEFVQFDQLGIPELIKCFLYTKTSFQCAKSQMFYIWRKCNIASYFDRNESLSDYLLKYSSTIEHFIRCFDFLYLFVSETDFKLIYDVIVSPFKKFSHKGLIKFVFIEKRTQRTEFIYFSPSELMTVVYLKVAYKFNCNKDSLVIEHHGKQLSKKYTIETNNLYDGMAFNIEGKQKMIEEPFYNIIYETGILFTPIYSKALELIQSINSNSQTTPDSQSNDKSNDNKVENEEDSKLDDKNKELAQTILRFINYLPMQQELASLVENHEAFQKCIIESTNEYIREVYLRALLNILENDKDAHQKYQESNFYNVLIQILKEKILNKQGKKLLLSALISIFPDNFSSDLPSFINQVIQILIDTSSSKKLVNLTIKLLLKIFEKNKDELSSLIKENILDIVLNIKYNVIGKILYILPNKSEIYDILTKFLPEFMKSPKYDEQASIFFDAIIDSFDSSKNDLTTLTEFALVNMNSPNKMLVQSVFQYISTQPSLISKIDTDFLFYTIENESTYTYMYNLIKIVFQNVPEKFNKIFTRLQNYVSMNLTEYNIIPCKNYDQSSNLSIFPRVGLKNLGATCYINSTFQLLFSISQFTDEFLLYESFNSEWQQNAQKVFAFMKFNHFYFTDPTSFVKSYKFFGAPINIGEQQDMVEFFLSFINDLPEELTSMFSGDLVNSFIGIDSPFNSETKERFFTLALSVDGHDSLSSSLKAFLQDEVVDDYYDSTNKCQISVKHSAIIKRLPDVLLLQLRRFFYNTATKKREKISTPFSFPFTLDMSEFSDDKENATYFLKGFILHIGTADSGHFHYISNEEGVWYDHNDSHVSTYDISRLSSDAFGSFLDSSISQTAYVLVYSRVNYKSTLQKDEISQDLRNELMIETLENNKINFVTSNEFFEIACLSSDILFLFNYFYHILLHLYDDECDKRMKVICDKLIQIINDDSKQTKNIIAIIEKDITGTIYPIALGKSQSMKRIWINFLKTIFVKSELDDLNVIISYIMRSFQLFKDFPDQEVFFVELVYEFLKLPGSLVIAHHYMWPTLIVLSLTQKITEKVDFDMFYYLETLTLCSSLLDLQISELILNIHQFILKKHLDSYEKLVRSLPLLK</sequence>
<evidence type="ECO:0000259" key="3">
    <source>
        <dbReference type="PROSITE" id="PS50235"/>
    </source>
</evidence>
<dbReference type="GO" id="GO:0005829">
    <property type="term" value="C:cytosol"/>
    <property type="evidence" value="ECO:0007669"/>
    <property type="project" value="TreeGrafter"/>
</dbReference>